<dbReference type="EMBL" id="CP025096">
    <property type="protein sequence ID" value="AUD02636.1"/>
    <property type="molecule type" value="Genomic_DNA"/>
</dbReference>
<dbReference type="KEGG" id="spir:CWM47_12800"/>
<dbReference type="OrthoDB" id="928068at2"/>
<dbReference type="Proteomes" id="UP000232883">
    <property type="component" value="Chromosome"/>
</dbReference>
<name>A0A2K8YYC4_9BACT</name>
<organism evidence="1 2">
    <name type="scientific">Spirosoma pollinicola</name>
    <dbReference type="NCBI Taxonomy" id="2057025"/>
    <lineage>
        <taxon>Bacteria</taxon>
        <taxon>Pseudomonadati</taxon>
        <taxon>Bacteroidota</taxon>
        <taxon>Cytophagia</taxon>
        <taxon>Cytophagales</taxon>
        <taxon>Cytophagaceae</taxon>
        <taxon>Spirosoma</taxon>
    </lineage>
</organism>
<keyword evidence="2" id="KW-1185">Reference proteome</keyword>
<protein>
    <submittedName>
        <fullName evidence="1">Uncharacterized protein</fullName>
    </submittedName>
</protein>
<evidence type="ECO:0000313" key="1">
    <source>
        <dbReference type="EMBL" id="AUD02636.1"/>
    </source>
</evidence>
<dbReference type="RefSeq" id="WP_100988353.1">
    <property type="nucleotide sequence ID" value="NZ_CP025096.1"/>
</dbReference>
<evidence type="ECO:0000313" key="2">
    <source>
        <dbReference type="Proteomes" id="UP000232883"/>
    </source>
</evidence>
<dbReference type="AlphaFoldDB" id="A0A2K8YYC4"/>
<reference evidence="1 2" key="1">
    <citation type="submission" date="2017-11" db="EMBL/GenBank/DDBJ databases">
        <title>Taxonomic description and genome sequences of Spirosoma HA7 sp. nov., isolated from pollen microhabitat of Corylus avellana.</title>
        <authorList>
            <person name="Ambika Manirajan B."/>
            <person name="Suarez C."/>
            <person name="Ratering S."/>
            <person name="Geissler-Plaum R."/>
            <person name="Cardinale M."/>
            <person name="Sylvia S."/>
        </authorList>
    </citation>
    <scope>NUCLEOTIDE SEQUENCE [LARGE SCALE GENOMIC DNA]</scope>
    <source>
        <strain evidence="1 2">HA7</strain>
    </source>
</reference>
<proteinExistence type="predicted"/>
<gene>
    <name evidence="1" type="ORF">CWM47_12800</name>
</gene>
<sequence>MNRYCLLLVWLSVLQVVSYGQCVVSLDSQKRVITICQAYKEPTGLLINRTDRQQGLSQTVYLGSEYLTYPVWQPGSLKVVGSEKFIPCGIAYNLLINQIMCQFPGDSVSHVVSPEAFTVNDMHFVSRLNKNGDRTYYRVLYAGKTRLLAQYKCSLRQISNEPYTLEQSFDGTYLRQKSFYIQSDNEFLRPVKLSRKSLLDVLDAPLTRLPNSLPKNKLTVNELVSALTYYDGFR</sequence>
<accession>A0A2K8YYC4</accession>